<keyword evidence="3" id="KW-0812">Transmembrane</keyword>
<dbReference type="EMBL" id="SKBQ01000033">
    <property type="protein sequence ID" value="TPX13527.1"/>
    <property type="molecule type" value="Genomic_DNA"/>
</dbReference>
<comment type="caution">
    <text evidence="5">The sequence shown here is derived from an EMBL/GenBank/DDBJ whole genome shotgun (WGS) entry which is preliminary data.</text>
</comment>
<feature type="transmembrane region" description="Helical" evidence="3">
    <location>
        <begin position="1264"/>
        <end position="1289"/>
    </location>
</feature>
<dbReference type="PANTHER" id="PTHR11559">
    <property type="entry name" value="CARBOXYLESTERASE"/>
    <property type="match status" value="1"/>
</dbReference>
<dbReference type="PROSITE" id="PS00122">
    <property type="entry name" value="CARBOXYLESTERASE_B_1"/>
    <property type="match status" value="1"/>
</dbReference>
<dbReference type="Proteomes" id="UP000319257">
    <property type="component" value="Unassembled WGS sequence"/>
</dbReference>
<name>A0A507B1D0_9PEZI</name>
<evidence type="ECO:0000313" key="5">
    <source>
        <dbReference type="EMBL" id="TPX13527.1"/>
    </source>
</evidence>
<dbReference type="OrthoDB" id="408631at2759"/>
<dbReference type="RefSeq" id="XP_030995238.1">
    <property type="nucleotide sequence ID" value="XM_031140583.1"/>
</dbReference>
<dbReference type="GO" id="GO:0016787">
    <property type="term" value="F:hydrolase activity"/>
    <property type="evidence" value="ECO:0007669"/>
    <property type="project" value="UniProtKB-KW"/>
</dbReference>
<dbReference type="Gene3D" id="3.40.50.1820">
    <property type="entry name" value="alpha/beta hydrolase"/>
    <property type="match status" value="1"/>
</dbReference>
<evidence type="ECO:0000256" key="3">
    <source>
        <dbReference type="SAM" id="Phobius"/>
    </source>
</evidence>
<gene>
    <name evidence="5" type="ORF">E0L32_005998</name>
</gene>
<accession>A0A507B1D0</accession>
<sequence>MATMRTCSWRVHALRALAFPLAVSGLYTGGGLTILSENNLDSAPTNGSSAILVSQKSTYGEASRSCALLGETLWDPDAASFAAALNASLSYQVYQGRAASDTLYWIARSSSSSNGTCRAISPRGSVRSDVVCASELPALCTQSAPLSNSSTADSSERWRVALPVAGYRMTGYRDAHAFKFRGVRYAERPARFAYARVRKGAEEAPGAEVLAVEAGADCVQPVGEVKSGSSEDCLFMNIWTSSLPEPGENGTAAAAGSSKLKPVMLYLYGGGFTSGSGKNTNTDGTNLASRGDVVAVSVNYRVGNAGFLAFADGIHRGNYGLSDMVAALEWVRDNVAFFGGDPARVTLFGESAGAQATRMMLGSPRARGLFHRAIMMSDPVGWPSGGKFRYARYPTPEQAYEDQTVKVLEAAGCKGAEDEIGCLAKIDGFDLVNLDPNVNTAVEDGVYLDSPETVVNQTNHPPPAGIAVMTGTNRDESAIDMPDFPAANDTLGSYLRDHVLGRLGMSNANISACSPAIRPFLPPGVKQGDKLTPAQIYNVSVALVTEGVFACLDNAKAYSAARHRAFGGDVYSYVFNRTYSPRGYTTAYCDPPKTAARPDGDPDLEYFKCHAGEQMVVFGTERRAGAPDRDGLDGPFMRLVGEYWTAFARTGDPNPDPEYLRARGRGRFIGRDLEGPLNMDGVKMGLLQVAAKMQELLIIASLTTVILHVLRAQLASGDGVPLGWLASDKAFTQIRSIFDSSSYFWSPDFWGGLLAYRGHRWKRNLPVIVLLGVGGIIAALAGPASAILMIPRVMEWPAGGMVYWLNGSEAQIWPTRLDAHYLEGYNCSSDYSRIHNYKCPSSGFTALRAHLWTWWQFPERPYQVTLQDETMRKVFYVVADQQLDKDTWVYTTHGPSANMLDASVHFYKVALRMLRDQSQTGRPAYPRSLDLAKVKSFEVDMKLPVVRTSCVRHWNVSIEYAATNMTFPVLEQFSLYRRTRANKTVAVTANVQQAFKERGLGVVNGSIFSLKPREFNLFVIPIDIDAGDASSLGLILLAGSNGTDMSPVTCTVDARWGRGQSIIDARLEGDELQSHEFTSNRLRNVVKAQLANDNNIDQASPSWHPRNDGAWDHISLHPNWYDLLSPSVSDASLAEDSAARGHSSSPNEVTLLERLLSRTPYPTVDKNNEFDAGVRLTSMEITISMFLADGLSRVGWQLQRDTQNLFPPWVKKWTEMPEHLAWKIVRIGPPVESFSLPEVLQDHDSMRTEMHAVFTGYVMALKTWFDYIAVVLLLLHALIALLHTIWGLWKSRASEAWDSILELLVLSQQSAPVRSGELDNTCAGIASLKTMGLIATVEAVEPSMAAGEGREELQLAFNPKWQKRTVDSVEGKTHGVRCYEFGR</sequence>
<keyword evidence="3" id="KW-0472">Membrane</keyword>
<organism evidence="5 6">
    <name type="scientific">Thyridium curvatum</name>
    <dbReference type="NCBI Taxonomy" id="1093900"/>
    <lineage>
        <taxon>Eukaryota</taxon>
        <taxon>Fungi</taxon>
        <taxon>Dikarya</taxon>
        <taxon>Ascomycota</taxon>
        <taxon>Pezizomycotina</taxon>
        <taxon>Sordariomycetes</taxon>
        <taxon>Sordariomycetidae</taxon>
        <taxon>Thyridiales</taxon>
        <taxon>Thyridiaceae</taxon>
        <taxon>Thyridium</taxon>
    </lineage>
</organism>
<dbReference type="InterPro" id="IPR002018">
    <property type="entry name" value="CarbesteraseB"/>
</dbReference>
<keyword evidence="6" id="KW-1185">Reference proteome</keyword>
<evidence type="ECO:0000259" key="4">
    <source>
        <dbReference type="Pfam" id="PF00135"/>
    </source>
</evidence>
<dbReference type="GeneID" id="41973445"/>
<reference evidence="5 6" key="1">
    <citation type="submission" date="2019-06" db="EMBL/GenBank/DDBJ databases">
        <title>Draft genome sequence of the filamentous fungus Phialemoniopsis curvata isolated from diesel fuel.</title>
        <authorList>
            <person name="Varaljay V.A."/>
            <person name="Lyon W.J."/>
            <person name="Crouch A.L."/>
            <person name="Drake C.E."/>
            <person name="Hollomon J.M."/>
            <person name="Nadeau L.J."/>
            <person name="Nunn H.S."/>
            <person name="Stevenson B.S."/>
            <person name="Bojanowski C.L."/>
            <person name="Crookes-Goodson W.J."/>
        </authorList>
    </citation>
    <scope>NUCLEOTIDE SEQUENCE [LARGE SCALE GENOMIC DNA]</scope>
    <source>
        <strain evidence="5 6">D216</strain>
    </source>
</reference>
<feature type="transmembrane region" description="Helical" evidence="3">
    <location>
        <begin position="767"/>
        <end position="790"/>
    </location>
</feature>
<dbReference type="InterPro" id="IPR050309">
    <property type="entry name" value="Type-B_Carboxylest/Lipase"/>
</dbReference>
<evidence type="ECO:0000256" key="1">
    <source>
        <dbReference type="ARBA" id="ARBA00005964"/>
    </source>
</evidence>
<dbReference type="STRING" id="1093900.A0A507B1D0"/>
<dbReference type="InterPro" id="IPR029058">
    <property type="entry name" value="AB_hydrolase_fold"/>
</dbReference>
<dbReference type="SUPFAM" id="SSF53474">
    <property type="entry name" value="alpha/beta-Hydrolases"/>
    <property type="match status" value="1"/>
</dbReference>
<evidence type="ECO:0000256" key="2">
    <source>
        <dbReference type="ARBA" id="ARBA00022801"/>
    </source>
</evidence>
<dbReference type="InterPro" id="IPR019826">
    <property type="entry name" value="Carboxylesterase_B_AS"/>
</dbReference>
<comment type="similarity">
    <text evidence="1">Belongs to the type-B carboxylesterase/lipase family.</text>
</comment>
<dbReference type="InParanoid" id="A0A507B1D0"/>
<protein>
    <recommendedName>
        <fullName evidence="4">Carboxylesterase type B domain-containing protein</fullName>
    </recommendedName>
</protein>
<evidence type="ECO:0000313" key="6">
    <source>
        <dbReference type="Proteomes" id="UP000319257"/>
    </source>
</evidence>
<keyword evidence="2" id="KW-0378">Hydrolase</keyword>
<keyword evidence="3" id="KW-1133">Transmembrane helix</keyword>
<dbReference type="Pfam" id="PF00135">
    <property type="entry name" value="COesterase"/>
    <property type="match status" value="1"/>
</dbReference>
<feature type="domain" description="Carboxylesterase type B" evidence="4">
    <location>
        <begin position="174"/>
        <end position="655"/>
    </location>
</feature>
<proteinExistence type="inferred from homology"/>